<dbReference type="CDD" id="cd01647">
    <property type="entry name" value="RT_LTR"/>
    <property type="match status" value="1"/>
</dbReference>
<dbReference type="FunFam" id="3.10.20.370:FF:000001">
    <property type="entry name" value="Retrovirus-related Pol polyprotein from transposon 17.6-like protein"/>
    <property type="match status" value="1"/>
</dbReference>
<dbReference type="InterPro" id="IPR050951">
    <property type="entry name" value="Retrovirus_Pol_polyprotein"/>
</dbReference>
<dbReference type="Proteomes" id="UP000682733">
    <property type="component" value="Unassembled WGS sequence"/>
</dbReference>
<evidence type="ECO:0000313" key="11">
    <source>
        <dbReference type="EMBL" id="CAF1107965.1"/>
    </source>
</evidence>
<keyword evidence="5" id="KW-0255">Endonuclease</keyword>
<name>A0A8S2KY78_9BILA</name>
<reference evidence="12" key="1">
    <citation type="submission" date="2021-02" db="EMBL/GenBank/DDBJ databases">
        <authorList>
            <person name="Nowell W R."/>
        </authorList>
    </citation>
    <scope>NUCLEOTIDE SEQUENCE</scope>
</reference>
<dbReference type="AlphaFoldDB" id="A0A8S2KY78"/>
<evidence type="ECO:0000256" key="1">
    <source>
        <dbReference type="ARBA" id="ARBA00022670"/>
    </source>
</evidence>
<dbReference type="InterPro" id="IPR041373">
    <property type="entry name" value="RT_RNaseH"/>
</dbReference>
<dbReference type="GO" id="GO:0015074">
    <property type="term" value="P:DNA integration"/>
    <property type="evidence" value="ECO:0007669"/>
    <property type="project" value="InterPro"/>
</dbReference>
<dbReference type="InterPro" id="IPR043502">
    <property type="entry name" value="DNA/RNA_pol_sf"/>
</dbReference>
<dbReference type="EMBL" id="CAJNOK010010166">
    <property type="protein sequence ID" value="CAF1107965.1"/>
    <property type="molecule type" value="Genomic_DNA"/>
</dbReference>
<proteinExistence type="predicted"/>
<gene>
    <name evidence="11" type="ORF">OVA965_LOCUS19620</name>
    <name evidence="12" type="ORF">TMI583_LOCUS19726</name>
</gene>
<feature type="non-terminal residue" evidence="12">
    <location>
        <position position="1"/>
    </location>
</feature>
<evidence type="ECO:0000256" key="8">
    <source>
        <dbReference type="SAM" id="MobiDB-lite"/>
    </source>
</evidence>
<evidence type="ECO:0000256" key="7">
    <source>
        <dbReference type="ARBA" id="ARBA00022918"/>
    </source>
</evidence>
<evidence type="ECO:0000259" key="10">
    <source>
        <dbReference type="PROSITE" id="PS50994"/>
    </source>
</evidence>
<sequence>MTTDENPYGENESVQEYNDSAREPEDSSSIDARDMVRLHDSIMILCVTRNRPFFVMQGDRRGSSSVVLTSNDTSSTTRVNSPELATSLFIAERKFNNYIEKIRRRLLSQDTIACRIEEEKIKIRKDADVGEGDFGSSLLLFANNHSTVERPDPLTAVIVRSLAEKTELARISPASPQFYSQTAEKQLKSFSDSTDIPGDWLTKLDLASSGLSSDQEDQLRQLLFRYSDIFSSKPGRTNVVKHHIHVGDARPIKQGPYRLLNPERKAECTRQTAEMLRSDVAEPSFGPWASPVTLVPKKDGTLRFCIDFRKLNEVTTKDTYPIPRIDDTLDALKGAKYFSTLDLSSGFWQVELDEGSKEKTAFVTHEGIFQFKVMPFGLTNAPATFQRLMDLVLRGLKWSCCMVYLDDVIIYSPTFEQHLIDIDNVLNRIKESGLTLKPSKCFFCRRELKYLGHIVSADGIRPDPDKLEAVRSFSVPSKPKDVRAFLGLTGYYRRFIKNYAEIAEPLFESIREKHNPVFVFTPDRQQAFELLKERLISAPIVTYPNFDHPFMLQLDACDYGLGAVLAQNIEGHEHVIAYASRTLQPCERKYSAPERECLAIVWGTQHFRPYLEGRSFEVWTDHRSLTWLKNIKDPTSRLARWAMKLDAYDMVIKHRPGRANSNTDTLSRYPLKSEIIGVLQSNGIMIGPLEENQEAAVNLWGSCSILDDIKLAQRRDKDLGPLISFIQDDIRPADEIFLRKIEGQAKVHRVIDEKLYRTRKIEEDSPLKNNLSPHLLVIPKSKRTELLQLAHDHPISGHLGRRKTLHRLAIRFHWGGMRRDVAHYIRSCDLCQRFKAANEKKAGLMQSHVVQSPWHTIGVDLTGPLPKTPCGNAYILVVVDYFTKWVEFFPLGTIKSRNIAQLLHDEVICRHGIPVKIVSDNGAQFVADVFRETLKIMGIRHRTTALYHPQSNLSERVNRTLKPMLAIFAEHDKESWDIR</sequence>
<evidence type="ECO:0000313" key="13">
    <source>
        <dbReference type="Proteomes" id="UP000682733"/>
    </source>
</evidence>
<evidence type="ECO:0000313" key="12">
    <source>
        <dbReference type="EMBL" id="CAF3873288.1"/>
    </source>
</evidence>
<dbReference type="InterPro" id="IPR041588">
    <property type="entry name" value="Integrase_H2C2"/>
</dbReference>
<dbReference type="InterPro" id="IPR043128">
    <property type="entry name" value="Rev_trsase/Diguanyl_cyclase"/>
</dbReference>
<dbReference type="InterPro" id="IPR001584">
    <property type="entry name" value="Integrase_cat-core"/>
</dbReference>
<dbReference type="PANTHER" id="PTHR37984:SF5">
    <property type="entry name" value="PROTEIN NYNRIN-LIKE"/>
    <property type="match status" value="1"/>
</dbReference>
<dbReference type="GO" id="GO:0004519">
    <property type="term" value="F:endonuclease activity"/>
    <property type="evidence" value="ECO:0007669"/>
    <property type="project" value="UniProtKB-KW"/>
</dbReference>
<dbReference type="EMBL" id="CAJOBA010012068">
    <property type="protein sequence ID" value="CAF3873288.1"/>
    <property type="molecule type" value="Genomic_DNA"/>
</dbReference>
<feature type="region of interest" description="Disordered" evidence="8">
    <location>
        <begin position="1"/>
        <end position="30"/>
    </location>
</feature>
<dbReference type="SUPFAM" id="SSF53098">
    <property type="entry name" value="Ribonuclease H-like"/>
    <property type="match status" value="1"/>
</dbReference>
<dbReference type="CDD" id="cd09274">
    <property type="entry name" value="RNase_HI_RT_Ty3"/>
    <property type="match status" value="1"/>
</dbReference>
<dbReference type="Gene3D" id="3.30.70.270">
    <property type="match status" value="2"/>
</dbReference>
<dbReference type="Proteomes" id="UP000677228">
    <property type="component" value="Unassembled WGS sequence"/>
</dbReference>
<keyword evidence="1" id="KW-0645">Protease</keyword>
<evidence type="ECO:0000256" key="4">
    <source>
        <dbReference type="ARBA" id="ARBA00022722"/>
    </source>
</evidence>
<dbReference type="PANTHER" id="PTHR37984">
    <property type="entry name" value="PROTEIN CBG26694"/>
    <property type="match status" value="1"/>
</dbReference>
<dbReference type="FunFam" id="3.30.70.270:FF:000020">
    <property type="entry name" value="Transposon Tf2-6 polyprotein-like Protein"/>
    <property type="match status" value="1"/>
</dbReference>
<dbReference type="GO" id="GO:0006508">
    <property type="term" value="P:proteolysis"/>
    <property type="evidence" value="ECO:0007669"/>
    <property type="project" value="UniProtKB-KW"/>
</dbReference>
<evidence type="ECO:0000256" key="3">
    <source>
        <dbReference type="ARBA" id="ARBA00022695"/>
    </source>
</evidence>
<accession>A0A8S2KY78</accession>
<dbReference type="Gene3D" id="1.10.340.70">
    <property type="match status" value="1"/>
</dbReference>
<feature type="compositionally biased region" description="Basic and acidic residues" evidence="8">
    <location>
        <begin position="19"/>
        <end position="30"/>
    </location>
</feature>
<feature type="domain" description="Reverse transcriptase" evidence="9">
    <location>
        <begin position="276"/>
        <end position="455"/>
    </location>
</feature>
<keyword evidence="7" id="KW-0695">RNA-directed DNA polymerase</keyword>
<evidence type="ECO:0000256" key="2">
    <source>
        <dbReference type="ARBA" id="ARBA00022679"/>
    </source>
</evidence>
<dbReference type="InterPro" id="IPR012337">
    <property type="entry name" value="RNaseH-like_sf"/>
</dbReference>
<dbReference type="Pfam" id="PF17921">
    <property type="entry name" value="Integrase_H2C2"/>
    <property type="match status" value="1"/>
</dbReference>
<dbReference type="PROSITE" id="PS50878">
    <property type="entry name" value="RT_POL"/>
    <property type="match status" value="1"/>
</dbReference>
<keyword evidence="2" id="KW-0808">Transferase</keyword>
<organism evidence="12 13">
    <name type="scientific">Didymodactylos carnosus</name>
    <dbReference type="NCBI Taxonomy" id="1234261"/>
    <lineage>
        <taxon>Eukaryota</taxon>
        <taxon>Metazoa</taxon>
        <taxon>Spiralia</taxon>
        <taxon>Gnathifera</taxon>
        <taxon>Rotifera</taxon>
        <taxon>Eurotatoria</taxon>
        <taxon>Bdelloidea</taxon>
        <taxon>Philodinida</taxon>
        <taxon>Philodinidae</taxon>
        <taxon>Didymodactylos</taxon>
    </lineage>
</organism>
<evidence type="ECO:0000259" key="9">
    <source>
        <dbReference type="PROSITE" id="PS50878"/>
    </source>
</evidence>
<keyword evidence="6" id="KW-0378">Hydrolase</keyword>
<dbReference type="Gene3D" id="3.30.420.10">
    <property type="entry name" value="Ribonuclease H-like superfamily/Ribonuclease H"/>
    <property type="match status" value="1"/>
</dbReference>
<comment type="caution">
    <text evidence="12">The sequence shown here is derived from an EMBL/GenBank/DDBJ whole genome shotgun (WGS) entry which is preliminary data.</text>
</comment>
<evidence type="ECO:0000256" key="5">
    <source>
        <dbReference type="ARBA" id="ARBA00022759"/>
    </source>
</evidence>
<dbReference type="Pfam" id="PF00078">
    <property type="entry name" value="RVT_1"/>
    <property type="match status" value="1"/>
</dbReference>
<dbReference type="Gene3D" id="3.10.10.10">
    <property type="entry name" value="HIV Type 1 Reverse Transcriptase, subunit A, domain 1"/>
    <property type="match status" value="1"/>
</dbReference>
<dbReference type="SUPFAM" id="SSF56672">
    <property type="entry name" value="DNA/RNA polymerases"/>
    <property type="match status" value="1"/>
</dbReference>
<dbReference type="InterPro" id="IPR036397">
    <property type="entry name" value="RNaseH_sf"/>
</dbReference>
<evidence type="ECO:0000256" key="6">
    <source>
        <dbReference type="ARBA" id="ARBA00022801"/>
    </source>
</evidence>
<dbReference type="GO" id="GO:0003676">
    <property type="term" value="F:nucleic acid binding"/>
    <property type="evidence" value="ECO:0007669"/>
    <property type="project" value="InterPro"/>
</dbReference>
<dbReference type="Pfam" id="PF17917">
    <property type="entry name" value="RT_RNaseH"/>
    <property type="match status" value="1"/>
</dbReference>
<dbReference type="GO" id="GO:0003964">
    <property type="term" value="F:RNA-directed DNA polymerase activity"/>
    <property type="evidence" value="ECO:0007669"/>
    <property type="project" value="UniProtKB-KW"/>
</dbReference>
<keyword evidence="3" id="KW-0548">Nucleotidyltransferase</keyword>
<protein>
    <submittedName>
        <fullName evidence="12">Uncharacterized protein</fullName>
    </submittedName>
</protein>
<dbReference type="InterPro" id="IPR000477">
    <property type="entry name" value="RT_dom"/>
</dbReference>
<keyword evidence="4" id="KW-0540">Nuclease</keyword>
<dbReference type="FunFam" id="3.10.10.10:FF:000007">
    <property type="entry name" value="Retrovirus-related Pol polyprotein from transposon 17.6-like Protein"/>
    <property type="match status" value="1"/>
</dbReference>
<dbReference type="Gene3D" id="3.10.20.370">
    <property type="match status" value="1"/>
</dbReference>
<feature type="domain" description="Integrase catalytic" evidence="10">
    <location>
        <begin position="849"/>
        <end position="979"/>
    </location>
</feature>
<dbReference type="Pfam" id="PF00665">
    <property type="entry name" value="rve"/>
    <property type="match status" value="1"/>
</dbReference>
<dbReference type="GO" id="GO:0008233">
    <property type="term" value="F:peptidase activity"/>
    <property type="evidence" value="ECO:0007669"/>
    <property type="project" value="UniProtKB-KW"/>
</dbReference>
<dbReference type="FunFam" id="1.10.340.70:FF:000001">
    <property type="entry name" value="Retrovirus-related Pol polyprotein from transposon gypsy-like Protein"/>
    <property type="match status" value="1"/>
</dbReference>
<dbReference type="PROSITE" id="PS50994">
    <property type="entry name" value="INTEGRASE"/>
    <property type="match status" value="1"/>
</dbReference>